<comment type="caution">
    <text evidence="1">The sequence shown here is derived from an EMBL/GenBank/DDBJ whole genome shotgun (WGS) entry which is preliminary data.</text>
</comment>
<protein>
    <recommendedName>
        <fullName evidence="3">Phage protein</fullName>
    </recommendedName>
</protein>
<sequence>MNEIKEKALAKLLEEMKKDHGPAEDAIHNWICDQEDEKLFEGVLADKKSIKEALKYCANQAKSHKSGSCAMVDDSTVFGWVYKYFTGKTKKVEAIHATVVVGQQPEKPKSKKVKKQKNVIDGQLDLFGELA</sequence>
<evidence type="ECO:0000313" key="2">
    <source>
        <dbReference type="Proteomes" id="UP000279863"/>
    </source>
</evidence>
<reference evidence="1 2" key="1">
    <citation type="submission" date="2018-11" db="EMBL/GenBank/DDBJ databases">
        <title>Species Designations Belie Phenotypic and Genotypic Heterogeneity in Oral Streptococci.</title>
        <authorList>
            <person name="Velsko I."/>
        </authorList>
    </citation>
    <scope>NUCLEOTIDE SEQUENCE [LARGE SCALE GENOMIC DNA]</scope>
    <source>
        <strain evidence="1 2">BCA1</strain>
    </source>
</reference>
<gene>
    <name evidence="1" type="ORF">D8804_00235</name>
</gene>
<accession>A0A3R9LFU1</accession>
<dbReference type="EMBL" id="RJVZ01000001">
    <property type="protein sequence ID" value="RSK10890.1"/>
    <property type="molecule type" value="Genomic_DNA"/>
</dbReference>
<dbReference type="Pfam" id="PF14058">
    <property type="entry name" value="PcfK"/>
    <property type="match status" value="1"/>
</dbReference>
<proteinExistence type="predicted"/>
<dbReference type="AlphaFoldDB" id="A0A3R9LFU1"/>
<evidence type="ECO:0008006" key="3">
    <source>
        <dbReference type="Google" id="ProtNLM"/>
    </source>
</evidence>
<dbReference type="Proteomes" id="UP000279863">
    <property type="component" value="Unassembled WGS sequence"/>
</dbReference>
<dbReference type="InterPro" id="IPR025624">
    <property type="entry name" value="PcfK"/>
</dbReference>
<organism evidence="1 2">
    <name type="scientific">Streptococcus oralis</name>
    <dbReference type="NCBI Taxonomy" id="1303"/>
    <lineage>
        <taxon>Bacteria</taxon>
        <taxon>Bacillati</taxon>
        <taxon>Bacillota</taxon>
        <taxon>Bacilli</taxon>
        <taxon>Lactobacillales</taxon>
        <taxon>Streptococcaceae</taxon>
        <taxon>Streptococcus</taxon>
    </lineage>
</organism>
<name>A0A3R9LFU1_STROR</name>
<evidence type="ECO:0000313" key="1">
    <source>
        <dbReference type="EMBL" id="RSK10890.1"/>
    </source>
</evidence>
<dbReference type="RefSeq" id="WP_125398424.1">
    <property type="nucleotide sequence ID" value="NZ_RJVZ01000001.1"/>
</dbReference>